<name>A0A5D2IRP3_GOSTO</name>
<organism evidence="7 8">
    <name type="scientific">Gossypium tomentosum</name>
    <name type="common">Hawaiian cotton</name>
    <name type="synonym">Gossypium sandvicense</name>
    <dbReference type="NCBI Taxonomy" id="34277"/>
    <lineage>
        <taxon>Eukaryota</taxon>
        <taxon>Viridiplantae</taxon>
        <taxon>Streptophyta</taxon>
        <taxon>Embryophyta</taxon>
        <taxon>Tracheophyta</taxon>
        <taxon>Spermatophyta</taxon>
        <taxon>Magnoliopsida</taxon>
        <taxon>eudicotyledons</taxon>
        <taxon>Gunneridae</taxon>
        <taxon>Pentapetalae</taxon>
        <taxon>rosids</taxon>
        <taxon>malvids</taxon>
        <taxon>Malvales</taxon>
        <taxon>Malvaceae</taxon>
        <taxon>Malvoideae</taxon>
        <taxon>Gossypium</taxon>
    </lineage>
</organism>
<dbReference type="GO" id="GO:0009736">
    <property type="term" value="P:cytokinin-activated signaling pathway"/>
    <property type="evidence" value="ECO:0007669"/>
    <property type="project" value="InterPro"/>
</dbReference>
<keyword evidence="1" id="KW-0902">Two-component regulatory system</keyword>
<dbReference type="Pfam" id="PF00072">
    <property type="entry name" value="Response_reg"/>
    <property type="match status" value="1"/>
</dbReference>
<dbReference type="InterPro" id="IPR045279">
    <property type="entry name" value="ARR-like"/>
</dbReference>
<evidence type="ECO:0000259" key="6">
    <source>
        <dbReference type="PROSITE" id="PS50110"/>
    </source>
</evidence>
<dbReference type="SUPFAM" id="SSF52172">
    <property type="entry name" value="CheY-like"/>
    <property type="match status" value="1"/>
</dbReference>
<keyword evidence="4" id="KW-0539">Nucleus</keyword>
<evidence type="ECO:0000256" key="5">
    <source>
        <dbReference type="PROSITE-ProRule" id="PRU00169"/>
    </source>
</evidence>
<keyword evidence="3" id="KW-0804">Transcription</keyword>
<dbReference type="AlphaFoldDB" id="A0A5D2IRP3"/>
<dbReference type="EMBL" id="CM017633">
    <property type="protein sequence ID" value="TYH45238.1"/>
    <property type="molecule type" value="Genomic_DNA"/>
</dbReference>
<sequence>MSIASLITTWKVRDVVPVPDQFPTSLLVLVVDDDPTCLIFLEKMLRNCSYDVFKITALSKLRENRNGFDIITSNVYMPNMDRFKLLEHIGLDIDMPIIMMSVNDWKRGCYERKLEKLEKSKDNKDETEDKDDTSTLKTPRVVWSVELHQQFVASVNQLGIDSMILLPISVYFPKTGETPLCFYTMLFSLGFECQIQLCLKYVGLPHEDAREHLKSFLLICASFSEKGCNIPK</sequence>
<comment type="caution">
    <text evidence="5">Lacks conserved residue(s) required for the propagation of feature annotation.</text>
</comment>
<evidence type="ECO:0000256" key="4">
    <source>
        <dbReference type="ARBA" id="ARBA00023242"/>
    </source>
</evidence>
<dbReference type="InterPro" id="IPR001789">
    <property type="entry name" value="Sig_transdc_resp-reg_receiver"/>
</dbReference>
<evidence type="ECO:0000313" key="8">
    <source>
        <dbReference type="Proteomes" id="UP000322667"/>
    </source>
</evidence>
<reference evidence="7 8" key="1">
    <citation type="submission" date="2019-07" db="EMBL/GenBank/DDBJ databases">
        <title>WGS assembly of Gossypium tomentosum.</title>
        <authorList>
            <person name="Chen Z.J."/>
            <person name="Sreedasyam A."/>
            <person name="Ando A."/>
            <person name="Song Q."/>
            <person name="De L."/>
            <person name="Hulse-Kemp A."/>
            <person name="Ding M."/>
            <person name="Ye W."/>
            <person name="Kirkbride R."/>
            <person name="Jenkins J."/>
            <person name="Plott C."/>
            <person name="Lovell J."/>
            <person name="Lin Y.-M."/>
            <person name="Vaughn R."/>
            <person name="Liu B."/>
            <person name="Li W."/>
            <person name="Simpson S."/>
            <person name="Scheffler B."/>
            <person name="Saski C."/>
            <person name="Grover C."/>
            <person name="Hu G."/>
            <person name="Conover J."/>
            <person name="Carlson J."/>
            <person name="Shu S."/>
            <person name="Boston L."/>
            <person name="Williams M."/>
            <person name="Peterson D."/>
            <person name="Mcgee K."/>
            <person name="Jones D."/>
            <person name="Wendel J."/>
            <person name="Stelly D."/>
            <person name="Grimwood J."/>
            <person name="Schmutz J."/>
        </authorList>
    </citation>
    <scope>NUCLEOTIDE SEQUENCE [LARGE SCALE GENOMIC DNA]</scope>
    <source>
        <strain evidence="7">7179.01</strain>
    </source>
</reference>
<dbReference type="PANTHER" id="PTHR43874:SF67">
    <property type="entry name" value="TWO-COMPONENT RESPONSE REGULATOR ARR2"/>
    <property type="match status" value="1"/>
</dbReference>
<evidence type="ECO:0000313" key="7">
    <source>
        <dbReference type="EMBL" id="TYH45238.1"/>
    </source>
</evidence>
<evidence type="ECO:0000256" key="1">
    <source>
        <dbReference type="ARBA" id="ARBA00023012"/>
    </source>
</evidence>
<proteinExistence type="predicted"/>
<keyword evidence="8" id="KW-1185">Reference proteome</keyword>
<gene>
    <name evidence="7" type="ORF">ES332_D11G251300v1</name>
</gene>
<protein>
    <recommendedName>
        <fullName evidence="6">Response regulatory domain-containing protein</fullName>
    </recommendedName>
</protein>
<evidence type="ECO:0000256" key="2">
    <source>
        <dbReference type="ARBA" id="ARBA00023015"/>
    </source>
</evidence>
<dbReference type="GO" id="GO:0000160">
    <property type="term" value="P:phosphorelay signal transduction system"/>
    <property type="evidence" value="ECO:0007669"/>
    <property type="project" value="UniProtKB-KW"/>
</dbReference>
<dbReference type="InterPro" id="IPR011006">
    <property type="entry name" value="CheY-like_superfamily"/>
</dbReference>
<dbReference type="Proteomes" id="UP000322667">
    <property type="component" value="Chromosome D11"/>
</dbReference>
<dbReference type="PROSITE" id="PS50110">
    <property type="entry name" value="RESPONSE_REGULATORY"/>
    <property type="match status" value="1"/>
</dbReference>
<feature type="domain" description="Response regulatory" evidence="6">
    <location>
        <begin position="27"/>
        <end position="134"/>
    </location>
</feature>
<dbReference type="Gene3D" id="1.10.10.60">
    <property type="entry name" value="Homeodomain-like"/>
    <property type="match status" value="1"/>
</dbReference>
<evidence type="ECO:0000256" key="3">
    <source>
        <dbReference type="ARBA" id="ARBA00023163"/>
    </source>
</evidence>
<accession>A0A5D2IRP3</accession>
<keyword evidence="2" id="KW-0805">Transcription regulation</keyword>
<dbReference type="PANTHER" id="PTHR43874">
    <property type="entry name" value="TWO-COMPONENT RESPONSE REGULATOR"/>
    <property type="match status" value="1"/>
</dbReference>
<dbReference type="Gene3D" id="3.40.50.2300">
    <property type="match status" value="1"/>
</dbReference>